<gene>
    <name evidence="2" type="ORF">D7318_25620</name>
    <name evidence="1" type="ORF">D7319_26255</name>
</gene>
<name>A0A3A9VX40_9ACTN</name>
<sequence>MSALLLSATACTSGGGEQGSDEDEYNMTADEVCQGTLAGSADSLEARARSEEFGEIEQSPSYTPADYADVLMENETVSTDFCVIFAPVVPDSRFANIVFSWSALVPEPGARPEQTYYDISPLASAGDHNARILLTCPVGAAPEDELLQAELTMYDSGSGSDHDDMIAILNSAAYAVVEALGCTEESGLTPEPPARWEAPA</sequence>
<evidence type="ECO:0008006" key="5">
    <source>
        <dbReference type="Google" id="ProtNLM"/>
    </source>
</evidence>
<dbReference type="AlphaFoldDB" id="A0A3A9VX40"/>
<keyword evidence="3" id="KW-1185">Reference proteome</keyword>
<dbReference type="RefSeq" id="WP_120699579.1">
    <property type="nucleotide sequence ID" value="NZ_RBDX01000029.1"/>
</dbReference>
<dbReference type="Proteomes" id="UP000268652">
    <property type="component" value="Unassembled WGS sequence"/>
</dbReference>
<dbReference type="EMBL" id="RBDX01000029">
    <property type="protein sequence ID" value="RKN05072.1"/>
    <property type="molecule type" value="Genomic_DNA"/>
</dbReference>
<protein>
    <recommendedName>
        <fullName evidence="5">DUF3558 domain-containing protein</fullName>
    </recommendedName>
</protein>
<evidence type="ECO:0000313" key="4">
    <source>
        <dbReference type="Proteomes" id="UP000275024"/>
    </source>
</evidence>
<evidence type="ECO:0000313" key="2">
    <source>
        <dbReference type="EMBL" id="RKN16398.1"/>
    </source>
</evidence>
<accession>A0A3A9VX40</accession>
<dbReference type="EMBL" id="RBDY01000027">
    <property type="protein sequence ID" value="RKN16398.1"/>
    <property type="molecule type" value="Genomic_DNA"/>
</dbReference>
<reference evidence="3 4" key="1">
    <citation type="submission" date="2018-09" db="EMBL/GenBank/DDBJ databases">
        <title>Streptomyces sp. nov. DS1-2, an endophytic actinomycete isolated from roots of Dendrobium scabrilingue.</title>
        <authorList>
            <person name="Kuncharoen N."/>
            <person name="Kudo T."/>
            <person name="Ohkuma M."/>
            <person name="Yuki M."/>
            <person name="Tanasupawat S."/>
        </authorList>
    </citation>
    <scope>NUCLEOTIDE SEQUENCE [LARGE SCALE GENOMIC DNA]</scope>
    <source>
        <strain evidence="1 4">AZ1-7</strain>
        <strain evidence="2 3">DS1-2</strain>
    </source>
</reference>
<proteinExistence type="predicted"/>
<evidence type="ECO:0000313" key="3">
    <source>
        <dbReference type="Proteomes" id="UP000268652"/>
    </source>
</evidence>
<dbReference type="Proteomes" id="UP000275024">
    <property type="component" value="Unassembled WGS sequence"/>
</dbReference>
<comment type="caution">
    <text evidence="1">The sequence shown here is derived from an EMBL/GenBank/DDBJ whole genome shotgun (WGS) entry which is preliminary data.</text>
</comment>
<evidence type="ECO:0000313" key="1">
    <source>
        <dbReference type="EMBL" id="RKN05072.1"/>
    </source>
</evidence>
<organism evidence="1 4">
    <name type="scientific">Streptomyces radicis</name>
    <dbReference type="NCBI Taxonomy" id="1750517"/>
    <lineage>
        <taxon>Bacteria</taxon>
        <taxon>Bacillati</taxon>
        <taxon>Actinomycetota</taxon>
        <taxon>Actinomycetes</taxon>
        <taxon>Kitasatosporales</taxon>
        <taxon>Streptomycetaceae</taxon>
        <taxon>Streptomyces</taxon>
    </lineage>
</organism>